<gene>
    <name evidence="2" type="ORF">HNR60_002505</name>
</gene>
<sequence length="279" mass="31261">MNQQATSTPAKHQGVALSSSFYAAMRILPREQREAMFQVYSFCRYVDDIADSDGPRPQRLADLQQWRDDIDALYNGTPPARLRDYTASVQRFGLKRKDFLDIIDGMEMDVPADIRAPDEATLDLYCDRVASAVGRLSVRIFGLPENDGLSLAYHLGRALQLTNILRDIDEDAGIGRLYLPREGLLAAGITSTDPQLVIAEAALPRVCAPLVARAQSHFKRADEVMNRNPRRLVRAPRIMSKYYHAILRLLIARGFDLPRAPVKLGKASRIAILLQYAII</sequence>
<evidence type="ECO:0000313" key="2">
    <source>
        <dbReference type="EMBL" id="MBB5047748.1"/>
    </source>
</evidence>
<dbReference type="InterPro" id="IPR017828">
    <property type="entry name" value="SQ_synth_HpnD-like"/>
</dbReference>
<keyword evidence="1 2" id="KW-0808">Transferase</keyword>
<reference evidence="2 3" key="1">
    <citation type="submission" date="2020-08" db="EMBL/GenBank/DDBJ databases">
        <title>Genomic Encyclopedia of Type Strains, Phase IV (KMG-IV): sequencing the most valuable type-strain genomes for metagenomic binning, comparative biology and taxonomic classification.</title>
        <authorList>
            <person name="Goeker M."/>
        </authorList>
    </citation>
    <scope>NUCLEOTIDE SEQUENCE [LARGE SCALE GENOMIC DNA]</scope>
    <source>
        <strain evidence="2 3">DSM 12706</strain>
    </source>
</reference>
<dbReference type="InterPro" id="IPR033904">
    <property type="entry name" value="Trans_IPPS_HH"/>
</dbReference>
<dbReference type="InterPro" id="IPR008949">
    <property type="entry name" value="Isoprenoid_synthase_dom_sf"/>
</dbReference>
<dbReference type="SFLD" id="SFLDS00005">
    <property type="entry name" value="Isoprenoid_Synthase_Type_I"/>
    <property type="match status" value="1"/>
</dbReference>
<dbReference type="GO" id="GO:0051996">
    <property type="term" value="F:squalene synthase [NAD(P)H] activity"/>
    <property type="evidence" value="ECO:0007669"/>
    <property type="project" value="InterPro"/>
</dbReference>
<name>A0A7W8DZ85_9BRAD</name>
<organism evidence="2 3">
    <name type="scientific">Rhodopseudomonas rhenobacensis</name>
    <dbReference type="NCBI Taxonomy" id="87461"/>
    <lineage>
        <taxon>Bacteria</taxon>
        <taxon>Pseudomonadati</taxon>
        <taxon>Pseudomonadota</taxon>
        <taxon>Alphaproteobacteria</taxon>
        <taxon>Hyphomicrobiales</taxon>
        <taxon>Nitrobacteraceae</taxon>
        <taxon>Rhodopseudomonas</taxon>
    </lineage>
</organism>
<dbReference type="InterPro" id="IPR019845">
    <property type="entry name" value="Squalene/phytoene_synthase_CS"/>
</dbReference>
<dbReference type="NCBIfam" id="TIGR03465">
    <property type="entry name" value="HpnD"/>
    <property type="match status" value="1"/>
</dbReference>
<dbReference type="SFLD" id="SFLDG01212">
    <property type="entry name" value="Phytoene_synthase_like"/>
    <property type="match status" value="1"/>
</dbReference>
<accession>A0A7W8DZ85</accession>
<proteinExistence type="predicted"/>
<dbReference type="RefSeq" id="WP_184257879.1">
    <property type="nucleotide sequence ID" value="NZ_JACHIH010000014.1"/>
</dbReference>
<dbReference type="SFLD" id="SFLDG01018">
    <property type="entry name" value="Squalene/Phytoene_Synthase_Lik"/>
    <property type="match status" value="1"/>
</dbReference>
<dbReference type="PROSITE" id="PS01044">
    <property type="entry name" value="SQUALEN_PHYTOEN_SYN_1"/>
    <property type="match status" value="1"/>
</dbReference>
<keyword evidence="3" id="KW-1185">Reference proteome</keyword>
<dbReference type="PROSITE" id="PS01045">
    <property type="entry name" value="SQUALEN_PHYTOEN_SYN_2"/>
    <property type="match status" value="1"/>
</dbReference>
<dbReference type="SUPFAM" id="SSF48576">
    <property type="entry name" value="Terpenoid synthases"/>
    <property type="match status" value="1"/>
</dbReference>
<protein>
    <submittedName>
        <fullName evidence="2">Phytoene synthase</fullName>
        <ecNumber evidence="2">2.5.1.32</ecNumber>
    </submittedName>
</protein>
<dbReference type="InterPro" id="IPR002060">
    <property type="entry name" value="Squ/phyt_synthse"/>
</dbReference>
<dbReference type="PANTHER" id="PTHR31480">
    <property type="entry name" value="BIFUNCTIONAL LYCOPENE CYCLASE/PHYTOENE SYNTHASE"/>
    <property type="match status" value="1"/>
</dbReference>
<dbReference type="GO" id="GO:0016117">
    <property type="term" value="P:carotenoid biosynthetic process"/>
    <property type="evidence" value="ECO:0007669"/>
    <property type="project" value="InterPro"/>
</dbReference>
<evidence type="ECO:0000256" key="1">
    <source>
        <dbReference type="ARBA" id="ARBA00022679"/>
    </source>
</evidence>
<comment type="caution">
    <text evidence="2">The sequence shown here is derived from an EMBL/GenBank/DDBJ whole genome shotgun (WGS) entry which is preliminary data.</text>
</comment>
<dbReference type="CDD" id="cd00683">
    <property type="entry name" value="Trans_IPPS_HH"/>
    <property type="match status" value="1"/>
</dbReference>
<evidence type="ECO:0000313" key="3">
    <source>
        <dbReference type="Proteomes" id="UP000542353"/>
    </source>
</evidence>
<dbReference type="Pfam" id="PF00494">
    <property type="entry name" value="SQS_PSY"/>
    <property type="match status" value="1"/>
</dbReference>
<dbReference type="InterPro" id="IPR044843">
    <property type="entry name" value="Trans_IPPS_bact-type"/>
</dbReference>
<dbReference type="GO" id="GO:0004311">
    <property type="term" value="F:geranylgeranyl diphosphate synthase activity"/>
    <property type="evidence" value="ECO:0007669"/>
    <property type="project" value="InterPro"/>
</dbReference>
<dbReference type="AlphaFoldDB" id="A0A7W8DZ85"/>
<dbReference type="Proteomes" id="UP000542353">
    <property type="component" value="Unassembled WGS sequence"/>
</dbReference>
<dbReference type="EC" id="2.5.1.32" evidence="2"/>
<dbReference type="Gene3D" id="1.10.600.10">
    <property type="entry name" value="Farnesyl Diphosphate Synthase"/>
    <property type="match status" value="1"/>
</dbReference>
<dbReference type="EMBL" id="JACHIH010000014">
    <property type="protein sequence ID" value="MBB5047748.1"/>
    <property type="molecule type" value="Genomic_DNA"/>
</dbReference>